<comment type="similarity">
    <text evidence="5">Belongs to the MinC family.</text>
</comment>
<evidence type="ECO:0000256" key="6">
    <source>
        <dbReference type="SAM" id="MobiDB-lite"/>
    </source>
</evidence>
<name>A0A6B0YWJ5_9CHLR</name>
<feature type="region of interest" description="Disordered" evidence="6">
    <location>
        <begin position="72"/>
        <end position="111"/>
    </location>
</feature>
<accession>A0A6B0YWJ5</accession>
<keyword evidence="3 5" id="KW-0131">Cell cycle</keyword>
<dbReference type="InterPro" id="IPR036145">
    <property type="entry name" value="MinC_C_sf"/>
</dbReference>
<dbReference type="PANTHER" id="PTHR34108:SF1">
    <property type="entry name" value="SEPTUM SITE-DETERMINING PROTEIN MINC"/>
    <property type="match status" value="1"/>
</dbReference>
<dbReference type="SUPFAM" id="SSF63848">
    <property type="entry name" value="Cell-division inhibitor MinC, C-terminal domain"/>
    <property type="match status" value="1"/>
</dbReference>
<sequence length="256" mass="27665">MSLSIGDRGVSADDLQEVNEVLEEQNIVLVSLHTGNRDSFRVAKQLGLDVVWEGDTPQPVVRLERGQERLGDRFLSNSVRKPNPGSPRQDGGITHANDSHAPPFASLPEEPVVTESESEQAAVTPWVDAPGVDSVPPPYIYRGNLRSGQAVRHAGAVVILGDVNPGAQVISGGDVLVWGRLRGTVHAGAIGDTRAIVAALDFEPVQMRIAQHIAMTPKGASNNPGYWFWKRESSGKPEVARVIDNQIIVDPWDANR</sequence>
<reference evidence="8" key="1">
    <citation type="submission" date="2019-09" db="EMBL/GenBank/DDBJ databases">
        <title>Characterisation of the sponge microbiome using genome-centric metagenomics.</title>
        <authorList>
            <person name="Engelberts J.P."/>
            <person name="Robbins S.J."/>
            <person name="De Goeij J.M."/>
            <person name="Aranda M."/>
            <person name="Bell S.C."/>
            <person name="Webster N.S."/>
        </authorList>
    </citation>
    <scope>NUCLEOTIDE SEQUENCE</scope>
    <source>
        <strain evidence="8">SB0664_bin_27</strain>
    </source>
</reference>
<dbReference type="Gene3D" id="2.160.20.70">
    <property type="match status" value="1"/>
</dbReference>
<dbReference type="GO" id="GO:0000902">
    <property type="term" value="P:cell morphogenesis"/>
    <property type="evidence" value="ECO:0007669"/>
    <property type="project" value="InterPro"/>
</dbReference>
<evidence type="ECO:0000256" key="4">
    <source>
        <dbReference type="ARBA" id="ARBA00046874"/>
    </source>
</evidence>
<gene>
    <name evidence="5" type="primary">minC</name>
    <name evidence="8" type="ORF">F4Y42_18445</name>
</gene>
<evidence type="ECO:0000256" key="1">
    <source>
        <dbReference type="ARBA" id="ARBA00022618"/>
    </source>
</evidence>
<comment type="caution">
    <text evidence="8">The sequence shown here is derived from an EMBL/GenBank/DDBJ whole genome shotgun (WGS) entry which is preliminary data.</text>
</comment>
<evidence type="ECO:0000256" key="5">
    <source>
        <dbReference type="HAMAP-Rule" id="MF_00267"/>
    </source>
</evidence>
<evidence type="ECO:0000313" key="8">
    <source>
        <dbReference type="EMBL" id="MXY95426.1"/>
    </source>
</evidence>
<proteinExistence type="inferred from homology"/>
<dbReference type="GO" id="GO:1901891">
    <property type="term" value="P:regulation of cell septum assembly"/>
    <property type="evidence" value="ECO:0007669"/>
    <property type="project" value="InterPro"/>
</dbReference>
<evidence type="ECO:0000256" key="3">
    <source>
        <dbReference type="ARBA" id="ARBA00023306"/>
    </source>
</evidence>
<dbReference type="PANTHER" id="PTHR34108">
    <property type="entry name" value="SEPTUM SITE-DETERMINING PROTEIN MINC"/>
    <property type="match status" value="1"/>
</dbReference>
<dbReference type="InterPro" id="IPR013033">
    <property type="entry name" value="MinC"/>
</dbReference>
<dbReference type="GO" id="GO:0000917">
    <property type="term" value="P:division septum assembly"/>
    <property type="evidence" value="ECO:0007669"/>
    <property type="project" value="UniProtKB-KW"/>
</dbReference>
<organism evidence="8">
    <name type="scientific">Caldilineaceae bacterium SB0664_bin_27</name>
    <dbReference type="NCBI Taxonomy" id="2605260"/>
    <lineage>
        <taxon>Bacteria</taxon>
        <taxon>Bacillati</taxon>
        <taxon>Chloroflexota</taxon>
        <taxon>Caldilineae</taxon>
        <taxon>Caldilineales</taxon>
        <taxon>Caldilineaceae</taxon>
    </lineage>
</organism>
<dbReference type="Pfam" id="PF03775">
    <property type="entry name" value="MinC_C"/>
    <property type="match status" value="1"/>
</dbReference>
<evidence type="ECO:0000256" key="2">
    <source>
        <dbReference type="ARBA" id="ARBA00023210"/>
    </source>
</evidence>
<evidence type="ECO:0000259" key="7">
    <source>
        <dbReference type="Pfam" id="PF03775"/>
    </source>
</evidence>
<dbReference type="InterPro" id="IPR005526">
    <property type="entry name" value="Septum_form_inhib_MinC_C"/>
</dbReference>
<dbReference type="AlphaFoldDB" id="A0A6B0YWJ5"/>
<protein>
    <recommendedName>
        <fullName evidence="5">Probable septum site-determining protein MinC</fullName>
    </recommendedName>
</protein>
<feature type="domain" description="Septum formation inhibitor MinC C-terminal" evidence="7">
    <location>
        <begin position="140"/>
        <end position="248"/>
    </location>
</feature>
<dbReference type="InterPro" id="IPR016098">
    <property type="entry name" value="CAP/MinC_C"/>
</dbReference>
<keyword evidence="1 5" id="KW-0132">Cell division</keyword>
<comment type="subunit">
    <text evidence="4 5">Interacts with MinD and FtsZ.</text>
</comment>
<dbReference type="EMBL" id="VXRG01000152">
    <property type="protein sequence ID" value="MXY95426.1"/>
    <property type="molecule type" value="Genomic_DNA"/>
</dbReference>
<comment type="function">
    <text evidence="5">Cell division inhibitor that blocks the formation of polar Z ring septums. Rapidly oscillates between the poles of the cell to destabilize FtsZ filaments that have formed before they mature into polar Z rings. Prevents FtsZ polymerization.</text>
</comment>
<dbReference type="HAMAP" id="MF_00267">
    <property type="entry name" value="MinC"/>
    <property type="match status" value="1"/>
</dbReference>
<keyword evidence="2 5" id="KW-0717">Septation</keyword>